<protein>
    <recommendedName>
        <fullName evidence="3">Anti-sigma-F factor Fin family protein</fullName>
    </recommendedName>
</protein>
<gene>
    <name evidence="1" type="ORF">HNQ41_003127</name>
</gene>
<dbReference type="GO" id="GO:0010468">
    <property type="term" value="P:regulation of gene expression"/>
    <property type="evidence" value="ECO:0007669"/>
    <property type="project" value="InterPro"/>
</dbReference>
<dbReference type="RefSeq" id="WP_184665303.1">
    <property type="nucleotide sequence ID" value="NZ_JACHHB010000018.1"/>
</dbReference>
<reference evidence="1 2" key="1">
    <citation type="submission" date="2020-08" db="EMBL/GenBank/DDBJ databases">
        <title>Genomic Encyclopedia of Type Strains, Phase IV (KMG-IV): sequencing the most valuable type-strain genomes for metagenomic binning, comparative biology and taxonomic classification.</title>
        <authorList>
            <person name="Goeker M."/>
        </authorList>
    </citation>
    <scope>NUCLEOTIDE SEQUENCE [LARGE SCALE GENOMIC DNA]</scope>
    <source>
        <strain evidence="1 2">DSM 24696</strain>
    </source>
</reference>
<comment type="caution">
    <text evidence="1">The sequence shown here is derived from an EMBL/GenBank/DDBJ whole genome shotgun (WGS) entry which is preliminary data.</text>
</comment>
<evidence type="ECO:0008006" key="3">
    <source>
        <dbReference type="Google" id="ProtNLM"/>
    </source>
</evidence>
<proteinExistence type="predicted"/>
<name>A0A840QU56_9BACI</name>
<dbReference type="AlphaFoldDB" id="A0A840QU56"/>
<dbReference type="EMBL" id="JACHHB010000018">
    <property type="protein sequence ID" value="MBB5174904.1"/>
    <property type="molecule type" value="Genomic_DNA"/>
</dbReference>
<evidence type="ECO:0000313" key="2">
    <source>
        <dbReference type="Proteomes" id="UP000551878"/>
    </source>
</evidence>
<accession>A0A840QU56</accession>
<dbReference type="Proteomes" id="UP000551878">
    <property type="component" value="Unassembled WGS sequence"/>
</dbReference>
<dbReference type="InterPro" id="IPR020115">
    <property type="entry name" value="Fin"/>
</dbReference>
<evidence type="ECO:0000313" key="1">
    <source>
        <dbReference type="EMBL" id="MBB5174904.1"/>
    </source>
</evidence>
<organism evidence="1 2">
    <name type="scientific">Texcoconibacillus texcoconensis</name>
    <dbReference type="NCBI Taxonomy" id="1095777"/>
    <lineage>
        <taxon>Bacteria</taxon>
        <taxon>Bacillati</taxon>
        <taxon>Bacillota</taxon>
        <taxon>Bacilli</taxon>
        <taxon>Bacillales</taxon>
        <taxon>Bacillaceae</taxon>
        <taxon>Texcoconibacillus</taxon>
    </lineage>
</organism>
<sequence>MTIQYQCRHCGTHIGTIDERNVNTEELGLSQLKPEEEDEMVQYDTQGNLQVNVICENCHDALDQNPDLHEQDTFIQ</sequence>
<keyword evidence="2" id="KW-1185">Reference proteome</keyword>
<dbReference type="Pfam" id="PF10955">
    <property type="entry name" value="Fin"/>
    <property type="match status" value="1"/>
</dbReference>